<dbReference type="Gene3D" id="1.10.8.100">
    <property type="entry name" value="Ribosomal RNA adenine dimethylase-like, domain 2"/>
    <property type="match status" value="1"/>
</dbReference>
<feature type="binding site" evidence="7 8">
    <location>
        <position position="14"/>
    </location>
    <ligand>
        <name>S-adenosyl-L-methionine</name>
        <dbReference type="ChEBI" id="CHEBI:59789"/>
    </ligand>
</feature>
<keyword evidence="11" id="KW-1185">Reference proteome</keyword>
<accession>A0A1W1WR55</accession>
<evidence type="ECO:0000313" key="11">
    <source>
        <dbReference type="Proteomes" id="UP000192602"/>
    </source>
</evidence>
<dbReference type="Pfam" id="PF00398">
    <property type="entry name" value="RrnaAD"/>
    <property type="match status" value="1"/>
</dbReference>
<keyword evidence="1 7" id="KW-0963">Cytoplasm</keyword>
<dbReference type="Gene3D" id="3.40.50.150">
    <property type="entry name" value="Vaccinia Virus protein VP39"/>
    <property type="match status" value="1"/>
</dbReference>
<sequence>MKIAAKKKFGQNFLKDEVVLYKIIESMPKTENVIVEIGPGLGDLTKKLLAQQRDVIAFEIDEGLCRLLEKEFHEEIEAKRLRLVCGDVIDHWKQNLVDKDYDLVANLPYYVATNIVLRALQDERCKNILVMLQKEVADKFCAKEGEKEFSSLAVLAQSVGQVKRVCVVKPQSFSPAPKVDSAVLLIQKRANLDDKHFMQFLKAAFAQPRKTLLKNLSRLYPKEQLEQIFATLGIASNIRPHEASTSIYHQIFGMLKEKIDGAKAVPTTTTATK</sequence>
<dbReference type="PROSITE" id="PS01131">
    <property type="entry name" value="RRNA_A_DIMETH"/>
    <property type="match status" value="1"/>
</dbReference>
<dbReference type="STRING" id="1069081.SAMN05660197_0492"/>
<comment type="function">
    <text evidence="7">Specifically dimethylates two adjacent adenosines (A1518 and A1519) in the loop of a conserved hairpin near the 3'-end of 16S rRNA in the 30S particle. May play a critical role in biogenesis of 30S subunits.</text>
</comment>
<gene>
    <name evidence="7" type="primary">rsmA</name>
    <name evidence="7" type="synonym">ksgA</name>
    <name evidence="10" type="ORF">SAMN05660197_0492</name>
</gene>
<dbReference type="NCBIfam" id="TIGR00755">
    <property type="entry name" value="ksgA"/>
    <property type="match status" value="1"/>
</dbReference>
<comment type="similarity">
    <text evidence="7">Belongs to the class I-like SAM-binding methyltransferase superfamily. rRNA adenine N(6)-methyltransferase family. RsmA subfamily.</text>
</comment>
<dbReference type="SMART" id="SM00650">
    <property type="entry name" value="rADc"/>
    <property type="match status" value="1"/>
</dbReference>
<evidence type="ECO:0000256" key="4">
    <source>
        <dbReference type="ARBA" id="ARBA00022679"/>
    </source>
</evidence>
<dbReference type="PANTHER" id="PTHR11727:SF7">
    <property type="entry name" value="DIMETHYLADENOSINE TRANSFERASE-RELATED"/>
    <property type="match status" value="1"/>
</dbReference>
<feature type="binding site" evidence="7 8">
    <location>
        <position position="38"/>
    </location>
    <ligand>
        <name>S-adenosyl-L-methionine</name>
        <dbReference type="ChEBI" id="CHEBI:59789"/>
    </ligand>
</feature>
<keyword evidence="5 7" id="KW-0949">S-adenosyl-L-methionine</keyword>
<dbReference type="AlphaFoldDB" id="A0A1W1WR55"/>
<feature type="binding site" evidence="7 8">
    <location>
        <position position="12"/>
    </location>
    <ligand>
        <name>S-adenosyl-L-methionine</name>
        <dbReference type="ChEBI" id="CHEBI:59789"/>
    </ligand>
</feature>
<dbReference type="GO" id="GO:0003723">
    <property type="term" value="F:RNA binding"/>
    <property type="evidence" value="ECO:0007669"/>
    <property type="project" value="UniProtKB-UniRule"/>
</dbReference>
<dbReference type="PROSITE" id="PS51689">
    <property type="entry name" value="SAM_RNA_A_N6_MT"/>
    <property type="match status" value="1"/>
</dbReference>
<evidence type="ECO:0000256" key="1">
    <source>
        <dbReference type="ARBA" id="ARBA00022490"/>
    </source>
</evidence>
<dbReference type="Proteomes" id="UP000192602">
    <property type="component" value="Unassembled WGS sequence"/>
</dbReference>
<feature type="binding site" evidence="7 8">
    <location>
        <position position="106"/>
    </location>
    <ligand>
        <name>S-adenosyl-L-methionine</name>
        <dbReference type="ChEBI" id="CHEBI:59789"/>
    </ligand>
</feature>
<feature type="binding site" evidence="7 8">
    <location>
        <position position="87"/>
    </location>
    <ligand>
        <name>S-adenosyl-L-methionine</name>
        <dbReference type="ChEBI" id="CHEBI:59789"/>
    </ligand>
</feature>
<dbReference type="InterPro" id="IPR001737">
    <property type="entry name" value="KsgA/Erm"/>
</dbReference>
<keyword evidence="6 7" id="KW-0694">RNA-binding</keyword>
<reference evidence="11" key="1">
    <citation type="submission" date="2017-04" db="EMBL/GenBank/DDBJ databases">
        <authorList>
            <person name="Varghese N."/>
            <person name="Submissions S."/>
        </authorList>
    </citation>
    <scope>NUCLEOTIDE SEQUENCE [LARGE SCALE GENOMIC DNA]</scope>
    <source>
        <strain evidence="11">DSM 16512</strain>
    </source>
</reference>
<protein>
    <recommendedName>
        <fullName evidence="7">Ribosomal RNA small subunit methyltransferase A</fullName>
        <ecNumber evidence="7">2.1.1.182</ecNumber>
    </recommendedName>
    <alternativeName>
        <fullName evidence="7">16S rRNA (adenine(1518)-N(6)/adenine(1519)-N(6))-dimethyltransferase</fullName>
    </alternativeName>
    <alternativeName>
        <fullName evidence="7">16S rRNA dimethyladenosine transferase</fullName>
    </alternativeName>
    <alternativeName>
        <fullName evidence="7">16S rRNA dimethylase</fullName>
    </alternativeName>
    <alternativeName>
        <fullName evidence="7">S-adenosylmethionine-6-N', N'-adenosyl(rRNA) dimethyltransferase</fullName>
    </alternativeName>
</protein>
<proteinExistence type="inferred from homology"/>
<evidence type="ECO:0000256" key="7">
    <source>
        <dbReference type="HAMAP-Rule" id="MF_00607"/>
    </source>
</evidence>
<evidence type="ECO:0000256" key="6">
    <source>
        <dbReference type="ARBA" id="ARBA00022884"/>
    </source>
</evidence>
<comment type="subcellular location">
    <subcellularLocation>
        <location evidence="7">Cytoplasm</location>
    </subcellularLocation>
</comment>
<evidence type="ECO:0000259" key="9">
    <source>
        <dbReference type="SMART" id="SM00650"/>
    </source>
</evidence>
<keyword evidence="2 7" id="KW-0698">rRNA processing</keyword>
<dbReference type="InterPro" id="IPR020596">
    <property type="entry name" value="rRNA_Ade_Mease_Trfase_CS"/>
</dbReference>
<feature type="domain" description="Ribosomal RNA adenine methylase transferase N-terminal" evidence="9">
    <location>
        <begin position="19"/>
        <end position="190"/>
    </location>
</feature>
<dbReference type="EC" id="2.1.1.182" evidence="7"/>
<dbReference type="HAMAP" id="MF_00607">
    <property type="entry name" value="16SrRNA_methyltr_A"/>
    <property type="match status" value="1"/>
</dbReference>
<dbReference type="InterPro" id="IPR029063">
    <property type="entry name" value="SAM-dependent_MTases_sf"/>
</dbReference>
<dbReference type="InterPro" id="IPR011530">
    <property type="entry name" value="rRNA_adenine_dimethylase"/>
</dbReference>
<dbReference type="RefSeq" id="WP_231988924.1">
    <property type="nucleotide sequence ID" value="NZ_AP026671.1"/>
</dbReference>
<organism evidence="10 11">
    <name type="scientific">Nitratiruptor tergarcus DSM 16512</name>
    <dbReference type="NCBI Taxonomy" id="1069081"/>
    <lineage>
        <taxon>Bacteria</taxon>
        <taxon>Pseudomonadati</taxon>
        <taxon>Campylobacterota</taxon>
        <taxon>Epsilonproteobacteria</taxon>
        <taxon>Nautiliales</taxon>
        <taxon>Nitratiruptoraceae</taxon>
        <taxon>Nitratiruptor</taxon>
    </lineage>
</organism>
<dbReference type="InterPro" id="IPR023165">
    <property type="entry name" value="rRNA_Ade_diMease-like_C"/>
</dbReference>
<evidence type="ECO:0000256" key="8">
    <source>
        <dbReference type="PROSITE-ProRule" id="PRU01026"/>
    </source>
</evidence>
<comment type="catalytic activity">
    <reaction evidence="7">
        <text>adenosine(1518)/adenosine(1519) in 16S rRNA + 4 S-adenosyl-L-methionine = N(6)-dimethyladenosine(1518)/N(6)-dimethyladenosine(1519) in 16S rRNA + 4 S-adenosyl-L-homocysteine + 4 H(+)</text>
        <dbReference type="Rhea" id="RHEA:19609"/>
        <dbReference type="Rhea" id="RHEA-COMP:10232"/>
        <dbReference type="Rhea" id="RHEA-COMP:10233"/>
        <dbReference type="ChEBI" id="CHEBI:15378"/>
        <dbReference type="ChEBI" id="CHEBI:57856"/>
        <dbReference type="ChEBI" id="CHEBI:59789"/>
        <dbReference type="ChEBI" id="CHEBI:74411"/>
        <dbReference type="ChEBI" id="CHEBI:74493"/>
        <dbReference type="EC" id="2.1.1.182"/>
    </reaction>
</comment>
<evidence type="ECO:0000256" key="3">
    <source>
        <dbReference type="ARBA" id="ARBA00022603"/>
    </source>
</evidence>
<dbReference type="PANTHER" id="PTHR11727">
    <property type="entry name" value="DIMETHYLADENOSINE TRANSFERASE"/>
    <property type="match status" value="1"/>
</dbReference>
<dbReference type="InterPro" id="IPR020598">
    <property type="entry name" value="rRNA_Ade_methylase_Trfase_N"/>
</dbReference>
<evidence type="ECO:0000313" key="10">
    <source>
        <dbReference type="EMBL" id="SMC08726.1"/>
    </source>
</evidence>
<feature type="binding site" evidence="7 8">
    <location>
        <position position="59"/>
    </location>
    <ligand>
        <name>S-adenosyl-L-methionine</name>
        <dbReference type="ChEBI" id="CHEBI:59789"/>
    </ligand>
</feature>
<dbReference type="SUPFAM" id="SSF53335">
    <property type="entry name" value="S-adenosyl-L-methionine-dependent methyltransferases"/>
    <property type="match status" value="1"/>
</dbReference>
<dbReference type="EMBL" id="FWWZ01000001">
    <property type="protein sequence ID" value="SMC08726.1"/>
    <property type="molecule type" value="Genomic_DNA"/>
</dbReference>
<keyword evidence="4 7" id="KW-0808">Transferase</keyword>
<evidence type="ECO:0000256" key="2">
    <source>
        <dbReference type="ARBA" id="ARBA00022552"/>
    </source>
</evidence>
<dbReference type="GO" id="GO:0052908">
    <property type="term" value="F:16S rRNA (adenine(1518)-N(6)/adenine(1519)-N(6))-dimethyltransferase activity"/>
    <property type="evidence" value="ECO:0007669"/>
    <property type="project" value="UniProtKB-EC"/>
</dbReference>
<keyword evidence="3 7" id="KW-0489">Methyltransferase</keyword>
<name>A0A1W1WR55_9BACT</name>
<dbReference type="GO" id="GO:0005829">
    <property type="term" value="C:cytosol"/>
    <property type="evidence" value="ECO:0007669"/>
    <property type="project" value="TreeGrafter"/>
</dbReference>
<evidence type="ECO:0000256" key="5">
    <source>
        <dbReference type="ARBA" id="ARBA00022691"/>
    </source>
</evidence>